<organism evidence="2 3">
    <name type="scientific">Streptococcus thermophilus</name>
    <dbReference type="NCBI Taxonomy" id="1308"/>
    <lineage>
        <taxon>Bacteria</taxon>
        <taxon>Bacillati</taxon>
        <taxon>Bacillota</taxon>
        <taxon>Bacilli</taxon>
        <taxon>Lactobacillales</taxon>
        <taxon>Streptococcaceae</taxon>
        <taxon>Streptococcus</taxon>
    </lineage>
</organism>
<proteinExistence type="predicted"/>
<feature type="transmembrane region" description="Helical" evidence="1">
    <location>
        <begin position="6"/>
        <end position="22"/>
    </location>
</feature>
<evidence type="ECO:0000313" key="3">
    <source>
        <dbReference type="Proteomes" id="UP000509791"/>
    </source>
</evidence>
<evidence type="ECO:0000256" key="1">
    <source>
        <dbReference type="SAM" id="Phobius"/>
    </source>
</evidence>
<name>A0A8D6U7F0_STRTR</name>
<evidence type="ECO:0000313" key="2">
    <source>
        <dbReference type="EMBL" id="CAD0152500.1"/>
    </source>
</evidence>
<protein>
    <submittedName>
        <fullName evidence="2">Uncharacterized protein</fullName>
    </submittedName>
</protein>
<sequence>MKTVLILMPILFFYIYIVKLVNHIKKTEHFTKIFGFLTLNSYYARIMDMLENLTSKSIIGGCYGTYRI</sequence>
<dbReference type="Proteomes" id="UP000509791">
    <property type="component" value="Chromosome"/>
</dbReference>
<keyword evidence="1" id="KW-0812">Transmembrane</keyword>
<keyword evidence="1" id="KW-0472">Membrane</keyword>
<accession>A0A8D6U7F0</accession>
<reference evidence="2 3" key="1">
    <citation type="submission" date="2020-06" db="EMBL/GenBank/DDBJ databases">
        <authorList>
            <person name="Chuat V."/>
        </authorList>
    </citation>
    <scope>NUCLEOTIDE SEQUENCE [LARGE SCALE GENOMIC DNA]</scope>
    <source>
        <strain evidence="2">STH_CIRM_998</strain>
    </source>
</reference>
<dbReference type="EMBL" id="LR822027">
    <property type="protein sequence ID" value="CAD0152500.1"/>
    <property type="molecule type" value="Genomic_DNA"/>
</dbReference>
<gene>
    <name evidence="2" type="ORF">STHERMO_1219</name>
</gene>
<dbReference type="AlphaFoldDB" id="A0A8D6U7F0"/>
<keyword evidence="1" id="KW-1133">Transmembrane helix</keyword>